<sequence>MATTEDNGTTIAPKDCVLGALMMDVGRGVAGIVMGRDDGVRVQLRPLNGGREWDADRVRHLTSHEELRVRCAARNEMMRRRGL</sequence>
<evidence type="ECO:0000313" key="1">
    <source>
        <dbReference type="EMBL" id="BAU87742.1"/>
    </source>
</evidence>
<dbReference type="KEGG" id="slau:SLA_6876"/>
<evidence type="ECO:0000313" key="2">
    <source>
        <dbReference type="Proteomes" id="UP000217676"/>
    </source>
</evidence>
<gene>
    <name evidence="1" type="ORF">SLA_6876</name>
</gene>
<keyword evidence="2" id="KW-1185">Reference proteome</keyword>
<accession>A0A169PGL1</accession>
<organism evidence="1 2">
    <name type="scientific">Streptomyces laurentii</name>
    <dbReference type="NCBI Taxonomy" id="39478"/>
    <lineage>
        <taxon>Bacteria</taxon>
        <taxon>Bacillati</taxon>
        <taxon>Actinomycetota</taxon>
        <taxon>Actinomycetes</taxon>
        <taxon>Kitasatosporales</taxon>
        <taxon>Streptomycetaceae</taxon>
        <taxon>Streptomyces</taxon>
    </lineage>
</organism>
<protein>
    <submittedName>
        <fullName evidence="1">Uncharacterized protein</fullName>
    </submittedName>
</protein>
<dbReference type="EMBL" id="AP017424">
    <property type="protein sequence ID" value="BAU87742.1"/>
    <property type="molecule type" value="Genomic_DNA"/>
</dbReference>
<dbReference type="Proteomes" id="UP000217676">
    <property type="component" value="Chromosome"/>
</dbReference>
<reference evidence="1 2" key="1">
    <citation type="journal article" date="2016" name="Genome Announc.">
        <title>Complete Genome Sequence of Thiostrepton-Producing Streptomyces laurentii ATCC 31255.</title>
        <authorList>
            <person name="Doi K."/>
            <person name="Fujino Y."/>
            <person name="Nagayoshi Y."/>
            <person name="Ohshima T."/>
            <person name="Ogata S."/>
        </authorList>
    </citation>
    <scope>NUCLEOTIDE SEQUENCE [LARGE SCALE GENOMIC DNA]</scope>
    <source>
        <strain evidence="1 2">ATCC 31255</strain>
    </source>
</reference>
<proteinExistence type="predicted"/>
<name>A0A169PGL1_STRLU</name>
<dbReference type="AlphaFoldDB" id="A0A169PGL1"/>